<feature type="compositionally biased region" description="Low complexity" evidence="10">
    <location>
        <begin position="255"/>
        <end position="298"/>
    </location>
</feature>
<keyword evidence="6" id="KW-0325">Glycoprotein</keyword>
<dbReference type="InterPro" id="IPR001283">
    <property type="entry name" value="CRISP-related"/>
</dbReference>
<feature type="region of interest" description="Disordered" evidence="10">
    <location>
        <begin position="352"/>
        <end position="641"/>
    </location>
</feature>
<feature type="region of interest" description="Disordered" evidence="10">
    <location>
        <begin position="674"/>
        <end position="717"/>
    </location>
</feature>
<feature type="compositionally biased region" description="Low complexity" evidence="10">
    <location>
        <begin position="313"/>
        <end position="339"/>
    </location>
</feature>
<dbReference type="SMART" id="SM00198">
    <property type="entry name" value="SCP"/>
    <property type="match status" value="1"/>
</dbReference>
<evidence type="ECO:0000256" key="10">
    <source>
        <dbReference type="SAM" id="MobiDB-lite"/>
    </source>
</evidence>
<dbReference type="OrthoDB" id="337038at2759"/>
<reference evidence="13" key="1">
    <citation type="submission" date="2025-08" db="UniProtKB">
        <authorList>
            <consortium name="Ensembl"/>
        </authorList>
    </citation>
    <scope>IDENTIFICATION</scope>
</reference>
<evidence type="ECO:0000256" key="3">
    <source>
        <dbReference type="ARBA" id="ARBA00022525"/>
    </source>
</evidence>
<dbReference type="CDD" id="cd05559">
    <property type="entry name" value="CAP_PI16_HrTT-1"/>
    <property type="match status" value="1"/>
</dbReference>
<name>A0A8C4XTW8_FALTI</name>
<dbReference type="PROSITE" id="PS01009">
    <property type="entry name" value="CRISP_1"/>
    <property type="match status" value="1"/>
</dbReference>
<feature type="compositionally biased region" description="Low complexity" evidence="10">
    <location>
        <begin position="352"/>
        <end position="364"/>
    </location>
</feature>
<evidence type="ECO:0000259" key="12">
    <source>
        <dbReference type="SMART" id="SM00198"/>
    </source>
</evidence>
<dbReference type="Pfam" id="PF00188">
    <property type="entry name" value="CAP"/>
    <property type="match status" value="1"/>
</dbReference>
<dbReference type="GO" id="GO:0030414">
    <property type="term" value="F:peptidase inhibitor activity"/>
    <property type="evidence" value="ECO:0007669"/>
    <property type="project" value="UniProtKB-KW"/>
</dbReference>
<evidence type="ECO:0000313" key="14">
    <source>
        <dbReference type="Proteomes" id="UP000694562"/>
    </source>
</evidence>
<feature type="signal peptide" evidence="11">
    <location>
        <begin position="1"/>
        <end position="21"/>
    </location>
</feature>
<comment type="subunit">
    <text evidence="8">Interacts with PSP94/MSMB.</text>
</comment>
<dbReference type="Ensembl" id="ENSFTIT00000022471.1">
    <property type="protein sequence ID" value="ENSFTIP00000021564.1"/>
    <property type="gene ID" value="ENSFTIG00000014024.1"/>
</dbReference>
<accession>A0A8C4XTW8</accession>
<dbReference type="SUPFAM" id="SSF55797">
    <property type="entry name" value="PR-1-like"/>
    <property type="match status" value="1"/>
</dbReference>
<feature type="region of interest" description="Disordered" evidence="10">
    <location>
        <begin position="196"/>
        <end position="339"/>
    </location>
</feature>
<evidence type="ECO:0000256" key="8">
    <source>
        <dbReference type="ARBA" id="ARBA00063504"/>
    </source>
</evidence>
<feature type="compositionally biased region" description="Basic and acidic residues" evidence="10">
    <location>
        <begin position="578"/>
        <end position="590"/>
    </location>
</feature>
<evidence type="ECO:0000256" key="2">
    <source>
        <dbReference type="ARBA" id="ARBA00009923"/>
    </source>
</evidence>
<dbReference type="Proteomes" id="UP000694562">
    <property type="component" value="Unplaced"/>
</dbReference>
<evidence type="ECO:0000256" key="5">
    <source>
        <dbReference type="ARBA" id="ARBA00022729"/>
    </source>
</evidence>
<keyword evidence="4" id="KW-0646">Protease inhibitor</keyword>
<sequence length="740" mass="77801">MLSSGLPPAFLLLTALELSWSLSDEEKKIILDGHNKYRSQVSPPAMDMLKMSWDAELEAFAQAYAEKCIWDHNKERGRRGENLFAMAPTLDLEFAVEDWNGEEKYYNLTTSTCVPGQMCGHYTQVVWASTHQIGCGAKFCEKIDGIETEDMYLLVCNYYPPGNMKGRKPYREGPSCSQCPEGRVCVNSLCEPTVEETTPASVTAKASPPTPTTAMPKPTTTAKPKPTPPVPTTTKPRPTTTLPTTTPATPPPTTTIPATAKPKPTTTLPTTTTATLPTTTKPKPATTLPATAKPRPTTMVPTTAKPRPTTMVPTTAKPLPTTTLPNTTTAMLPTTAKPKPATLAPITMTAKPKPATTLPMTTPAKPKPATPAATTAMAKPKPTKPAPTTTAAKPKPTMLTTTAPKPTTTTATTKPMPTTPKPTTATTTAKPMPTTPKPTTATTTARPTPTTTMAKPKPTTATTIAKPAPTTPKTTTATTTTKPTPTTPKPTTTMGTSKPTTTTTPAKPSPTTTAAEATPAATTPAKPKPTTTTPAPTTAAKTQPQTSTTTKPEPPETERSSPTEATGLTLSFEPSLDLDYKASPEAEVDARGSVSPLTTEDPALLESPAFSPKPVPETNTGVKEDGKEKSTFSSPPPSLSQVVPDIRLGFNKAELITPSKSVVFSPEEPTFLRLTSSSKGKKGQSPAFQTSLSAGALDTEEPETNSDQTSMDQPTAGAPSTCLGLSFLLLPSVILVGLLL</sequence>
<comment type="function">
    <text evidence="7">May inhibit cardiomyocyte growth.</text>
</comment>
<dbReference type="PANTHER" id="PTHR10334">
    <property type="entry name" value="CYSTEINE-RICH SECRETORY PROTEIN-RELATED"/>
    <property type="match status" value="1"/>
</dbReference>
<keyword evidence="14" id="KW-1185">Reference proteome</keyword>
<dbReference type="GO" id="GO:0005576">
    <property type="term" value="C:extracellular region"/>
    <property type="evidence" value="ECO:0007669"/>
    <property type="project" value="UniProtKB-SubCell"/>
</dbReference>
<feature type="compositionally biased region" description="Low complexity" evidence="10">
    <location>
        <begin position="232"/>
        <end position="247"/>
    </location>
</feature>
<dbReference type="PRINTS" id="PR00837">
    <property type="entry name" value="V5TPXLIKE"/>
</dbReference>
<organism evidence="13 14">
    <name type="scientific">Falco tinnunculus</name>
    <name type="common">Common kestrel</name>
    <dbReference type="NCBI Taxonomy" id="100819"/>
    <lineage>
        <taxon>Eukaryota</taxon>
        <taxon>Metazoa</taxon>
        <taxon>Chordata</taxon>
        <taxon>Craniata</taxon>
        <taxon>Vertebrata</taxon>
        <taxon>Euteleostomi</taxon>
        <taxon>Archelosauria</taxon>
        <taxon>Archosauria</taxon>
        <taxon>Dinosauria</taxon>
        <taxon>Saurischia</taxon>
        <taxon>Theropoda</taxon>
        <taxon>Coelurosauria</taxon>
        <taxon>Aves</taxon>
        <taxon>Neognathae</taxon>
        <taxon>Neoaves</taxon>
        <taxon>Telluraves</taxon>
        <taxon>Australaves</taxon>
        <taxon>Falconiformes</taxon>
        <taxon>Falconidae</taxon>
        <taxon>Falco</taxon>
    </lineage>
</organism>
<dbReference type="AlphaFoldDB" id="A0A8C4XTW8"/>
<protein>
    <recommendedName>
        <fullName evidence="9">Peptidase inhibitor 16</fullName>
    </recommendedName>
</protein>
<evidence type="ECO:0000256" key="4">
    <source>
        <dbReference type="ARBA" id="ARBA00022690"/>
    </source>
</evidence>
<comment type="similarity">
    <text evidence="2">Belongs to the CRISP family.</text>
</comment>
<dbReference type="InterPro" id="IPR018244">
    <property type="entry name" value="Allrgn_V5/Tpx1_CS"/>
</dbReference>
<dbReference type="FunFam" id="3.40.33.10:FF:000011">
    <property type="entry name" value="Peptidase inhibitor 16"/>
    <property type="match status" value="1"/>
</dbReference>
<reference evidence="13" key="2">
    <citation type="submission" date="2025-09" db="UniProtKB">
        <authorList>
            <consortium name="Ensembl"/>
        </authorList>
    </citation>
    <scope>IDENTIFICATION</scope>
</reference>
<feature type="compositionally biased region" description="Low complexity" evidence="10">
    <location>
        <begin position="197"/>
        <end position="224"/>
    </location>
</feature>
<evidence type="ECO:0000256" key="7">
    <source>
        <dbReference type="ARBA" id="ARBA00058129"/>
    </source>
</evidence>
<evidence type="ECO:0000313" key="13">
    <source>
        <dbReference type="Ensembl" id="ENSFTIP00000021564.1"/>
    </source>
</evidence>
<keyword evidence="5 11" id="KW-0732">Signal</keyword>
<evidence type="ECO:0000256" key="11">
    <source>
        <dbReference type="SAM" id="SignalP"/>
    </source>
</evidence>
<dbReference type="PROSITE" id="PS01010">
    <property type="entry name" value="CRISP_2"/>
    <property type="match status" value="1"/>
</dbReference>
<comment type="subcellular location">
    <subcellularLocation>
        <location evidence="1">Secreted</location>
    </subcellularLocation>
</comment>
<dbReference type="InterPro" id="IPR035940">
    <property type="entry name" value="CAP_sf"/>
</dbReference>
<feature type="domain" description="SCP" evidence="12">
    <location>
        <begin position="25"/>
        <end position="166"/>
    </location>
</feature>
<feature type="compositionally biased region" description="Low complexity" evidence="10">
    <location>
        <begin position="370"/>
        <end position="551"/>
    </location>
</feature>
<evidence type="ECO:0000256" key="6">
    <source>
        <dbReference type="ARBA" id="ARBA00023180"/>
    </source>
</evidence>
<feature type="chain" id="PRO_5034908688" description="Peptidase inhibitor 16" evidence="11">
    <location>
        <begin position="22"/>
        <end position="740"/>
    </location>
</feature>
<proteinExistence type="inferred from homology"/>
<evidence type="ECO:0000256" key="1">
    <source>
        <dbReference type="ARBA" id="ARBA00004613"/>
    </source>
</evidence>
<evidence type="ECO:0000256" key="9">
    <source>
        <dbReference type="ARBA" id="ARBA00074449"/>
    </source>
</evidence>
<dbReference type="InterPro" id="IPR014044">
    <property type="entry name" value="CAP_dom"/>
</dbReference>
<keyword evidence="3" id="KW-0964">Secreted</keyword>
<dbReference type="OMA" id="WYGEISK"/>
<dbReference type="Gene3D" id="3.40.33.10">
    <property type="entry name" value="CAP"/>
    <property type="match status" value="1"/>
</dbReference>